<reference evidence="2" key="1">
    <citation type="submission" date="2023-06" db="EMBL/GenBank/DDBJ databases">
        <title>Genome-scale phylogeny and comparative genomics of the fungal order Sordariales.</title>
        <authorList>
            <consortium name="Lawrence Berkeley National Laboratory"/>
            <person name="Hensen N."/>
            <person name="Bonometti L."/>
            <person name="Westerberg I."/>
            <person name="Brannstrom I.O."/>
            <person name="Guillou S."/>
            <person name="Cros-Aarteil S."/>
            <person name="Calhoun S."/>
            <person name="Haridas S."/>
            <person name="Kuo A."/>
            <person name="Mondo S."/>
            <person name="Pangilinan J."/>
            <person name="Riley R."/>
            <person name="Labutti K."/>
            <person name="Andreopoulos B."/>
            <person name="Lipzen A."/>
            <person name="Chen C."/>
            <person name="Yanf M."/>
            <person name="Daum C."/>
            <person name="Ng V."/>
            <person name="Clum A."/>
            <person name="Steindorff A."/>
            <person name="Ohm R."/>
            <person name="Martin F."/>
            <person name="Silar P."/>
            <person name="Natvig D."/>
            <person name="Lalanne C."/>
            <person name="Gautier V."/>
            <person name="Ament-Velasquez S.L."/>
            <person name="Kruys A."/>
            <person name="Hutchinson M.I."/>
            <person name="Powell A.J."/>
            <person name="Barry K."/>
            <person name="Miller A.N."/>
            <person name="Grigoriev I.V."/>
            <person name="Debuchy R."/>
            <person name="Gladieux P."/>
            <person name="Thoren M.H."/>
            <person name="Johannesson H."/>
        </authorList>
    </citation>
    <scope>NUCLEOTIDE SEQUENCE</scope>
    <source>
        <strain evidence="2">SMH4607-1</strain>
    </source>
</reference>
<proteinExistence type="inferred from homology"/>
<dbReference type="Proteomes" id="UP001172102">
    <property type="component" value="Unassembled WGS sequence"/>
</dbReference>
<keyword evidence="3" id="KW-1185">Reference proteome</keyword>
<evidence type="ECO:0000313" key="2">
    <source>
        <dbReference type="EMBL" id="KAK0732314.1"/>
    </source>
</evidence>
<sequence>MDETARFAYLRPLPLYEEETPYHNFIDSRTNIVVERPQLQSVLDIRGKTKDFTLDTCGFEFRQHPLPAINWQNEDEIKEEYIGDLKSLVHDMFPERVERCEMFDFRLRSVGALQKNVPLHPGLCGTYKMPPAMTVHIDQSPLGVLEWLKRETGEVEANTIVNKHRVRVLNIWRPLVDVVEDYPLAMCDPRTVRPSDLVHSAHVSSDYVRRNYLVKYSERFQFYYLSKMTKNEVCAFVVFDSQAVGKDFVRTPPHSAFRHTELPKSDTRPRESIEVRLLVLTPLE</sequence>
<organism evidence="2 3">
    <name type="scientific">Lasiosphaeris hirsuta</name>
    <dbReference type="NCBI Taxonomy" id="260670"/>
    <lineage>
        <taxon>Eukaryota</taxon>
        <taxon>Fungi</taxon>
        <taxon>Dikarya</taxon>
        <taxon>Ascomycota</taxon>
        <taxon>Pezizomycotina</taxon>
        <taxon>Sordariomycetes</taxon>
        <taxon>Sordariomycetidae</taxon>
        <taxon>Sordariales</taxon>
        <taxon>Lasiosphaeriaceae</taxon>
        <taxon>Lasiosphaeris</taxon>
    </lineage>
</organism>
<dbReference type="GO" id="GO:0016491">
    <property type="term" value="F:oxidoreductase activity"/>
    <property type="evidence" value="ECO:0007669"/>
    <property type="project" value="InterPro"/>
</dbReference>
<dbReference type="PANTHER" id="PTHR34598:SF3">
    <property type="entry name" value="OXIDOREDUCTASE AN1597"/>
    <property type="match status" value="1"/>
</dbReference>
<name>A0AA40BDN5_9PEZI</name>
<evidence type="ECO:0000313" key="3">
    <source>
        <dbReference type="Proteomes" id="UP001172102"/>
    </source>
</evidence>
<evidence type="ECO:0000256" key="1">
    <source>
        <dbReference type="ARBA" id="ARBA00023604"/>
    </source>
</evidence>
<dbReference type="EMBL" id="JAUKUA010000001">
    <property type="protein sequence ID" value="KAK0732314.1"/>
    <property type="molecule type" value="Genomic_DNA"/>
</dbReference>
<gene>
    <name evidence="2" type="ORF">B0H67DRAFT_597883</name>
</gene>
<comment type="similarity">
    <text evidence="1">Belongs to the asaB hydroxylase/desaturase family.</text>
</comment>
<accession>A0AA40BDN5</accession>
<dbReference type="PANTHER" id="PTHR34598">
    <property type="entry name" value="BLL6449 PROTEIN"/>
    <property type="match status" value="1"/>
</dbReference>
<dbReference type="NCBIfam" id="NF041278">
    <property type="entry name" value="CmcJ_NvfI_EfuI"/>
    <property type="match status" value="1"/>
</dbReference>
<dbReference type="InterPro" id="IPR044053">
    <property type="entry name" value="AsaB-like"/>
</dbReference>
<evidence type="ECO:0008006" key="4">
    <source>
        <dbReference type="Google" id="ProtNLM"/>
    </source>
</evidence>
<dbReference type="AlphaFoldDB" id="A0AA40BDN5"/>
<comment type="caution">
    <text evidence="2">The sequence shown here is derived from an EMBL/GenBank/DDBJ whole genome shotgun (WGS) entry which is preliminary data.</text>
</comment>
<protein>
    <recommendedName>
        <fullName evidence="4">Methyltransferase</fullName>
    </recommendedName>
</protein>